<feature type="transmembrane region" description="Helical" evidence="8">
    <location>
        <begin position="466"/>
        <end position="491"/>
    </location>
</feature>
<feature type="transmembrane region" description="Helical" evidence="8">
    <location>
        <begin position="120"/>
        <end position="137"/>
    </location>
</feature>
<dbReference type="InterPro" id="IPR050814">
    <property type="entry name" value="Myo-inositol_Transporter"/>
</dbReference>
<dbReference type="InterPro" id="IPR003663">
    <property type="entry name" value="Sugar/inositol_transpt"/>
</dbReference>
<organism evidence="10 11">
    <name type="scientific">Talaromyces islandicus</name>
    <name type="common">Penicillium islandicum</name>
    <dbReference type="NCBI Taxonomy" id="28573"/>
    <lineage>
        <taxon>Eukaryota</taxon>
        <taxon>Fungi</taxon>
        <taxon>Dikarya</taxon>
        <taxon>Ascomycota</taxon>
        <taxon>Pezizomycotina</taxon>
        <taxon>Eurotiomycetes</taxon>
        <taxon>Eurotiomycetidae</taxon>
        <taxon>Eurotiales</taxon>
        <taxon>Trichocomaceae</taxon>
        <taxon>Talaromyces</taxon>
        <taxon>Talaromyces sect. Islandici</taxon>
    </lineage>
</organism>
<feature type="transmembrane region" description="Helical" evidence="8">
    <location>
        <begin position="215"/>
        <end position="237"/>
    </location>
</feature>
<dbReference type="GO" id="GO:0015791">
    <property type="term" value="P:polyol transmembrane transport"/>
    <property type="evidence" value="ECO:0007669"/>
    <property type="project" value="UniProtKB-ARBA"/>
</dbReference>
<dbReference type="PROSITE" id="PS50850">
    <property type="entry name" value="MFS"/>
    <property type="match status" value="1"/>
</dbReference>
<dbReference type="GO" id="GO:0022857">
    <property type="term" value="F:transmembrane transporter activity"/>
    <property type="evidence" value="ECO:0007669"/>
    <property type="project" value="InterPro"/>
</dbReference>
<dbReference type="Proteomes" id="UP000054383">
    <property type="component" value="Unassembled WGS sequence"/>
</dbReference>
<dbReference type="InterPro" id="IPR036259">
    <property type="entry name" value="MFS_trans_sf"/>
</dbReference>
<dbReference type="GO" id="GO:0016020">
    <property type="term" value="C:membrane"/>
    <property type="evidence" value="ECO:0007669"/>
    <property type="project" value="UniProtKB-SubCell"/>
</dbReference>
<feature type="transmembrane region" description="Helical" evidence="8">
    <location>
        <begin position="535"/>
        <end position="554"/>
    </location>
</feature>
<evidence type="ECO:0000256" key="4">
    <source>
        <dbReference type="ARBA" id="ARBA00022692"/>
    </source>
</evidence>
<evidence type="ECO:0000259" key="9">
    <source>
        <dbReference type="PROSITE" id="PS50850"/>
    </source>
</evidence>
<feature type="domain" description="Major facilitator superfamily (MFS) profile" evidence="9">
    <location>
        <begin position="124"/>
        <end position="558"/>
    </location>
</feature>
<feature type="transmembrane region" description="Helical" evidence="8">
    <location>
        <begin position="438"/>
        <end position="460"/>
    </location>
</feature>
<comment type="similarity">
    <text evidence="2 7">Belongs to the major facilitator superfamily. Sugar transporter (TC 2.A.1.1) family.</text>
</comment>
<dbReference type="Pfam" id="PF00083">
    <property type="entry name" value="Sugar_tr"/>
    <property type="match status" value="1"/>
</dbReference>
<evidence type="ECO:0000256" key="1">
    <source>
        <dbReference type="ARBA" id="ARBA00004141"/>
    </source>
</evidence>
<keyword evidence="10" id="KW-0762">Sugar transport</keyword>
<dbReference type="PANTHER" id="PTHR48020:SF4">
    <property type="entry name" value="SYMPORT, PUTATIVE (AFU_ORTHOLOGUE AFUA_3G11790)-RELATED"/>
    <property type="match status" value="1"/>
</dbReference>
<feature type="transmembrane region" description="Helical" evidence="8">
    <location>
        <begin position="503"/>
        <end position="523"/>
    </location>
</feature>
<dbReference type="InterPro" id="IPR020846">
    <property type="entry name" value="MFS_dom"/>
</dbReference>
<accession>A0A0U1LPV7</accession>
<feature type="transmembrane region" description="Helical" evidence="8">
    <location>
        <begin position="406"/>
        <end position="426"/>
    </location>
</feature>
<feature type="transmembrane region" description="Helical" evidence="8">
    <location>
        <begin position="157"/>
        <end position="180"/>
    </location>
</feature>
<feature type="transmembrane region" description="Helical" evidence="8">
    <location>
        <begin position="249"/>
        <end position="272"/>
    </location>
</feature>
<dbReference type="InterPro" id="IPR005828">
    <property type="entry name" value="MFS_sugar_transport-like"/>
</dbReference>
<sequence>MADINKPIDSGSVSKPKTNTEFIEDVEHVAKDPRVEAASYGRNLNARIYNPLAGLSKTQLFINVTHFCEAYGLEDKIDTFKKAALLAQSPLSFESIDELDEDDKYYLRRETTHRWHLPRALYYSIALCSLGSAIQGWDNTGANGANLSYPQEFGIENNTWLVGVINAGPTLFGLLSAWAADPLNNWLGRRGTIFLTGLFCVFPVLAQAFTQNWWGLLLCRLFMGLGMGVKISTIPVFSAEVSPATIRGGIVTSFQLWVSFGMFVGYCTNLIFFRVGRLAWRFQLAAAFAPAIPVLIFVWFCPESPRWLMKKGRYREAFDSFRRIRNTELIAARELYYAYCQVIEEHNAFEGKAISTRALEIVSVPRLRRAMISSAIIVISQQFSGVNIMAFYSSSIFSDAGYSTKVSLLASMGYGLVLFVFAFPAVWTMDTFGRRNLLLFTFPNMAWCLLAAGLSFLLPLGSSARVPLIALFIYLFTAFYGPGIGPIPSIYFSEAFPLSHRELGAAFTICINNSIGSILSLTFPSLLASFGPTGAFGFYAGLNMIAFFSIFFIVPETKQRTLEELDFVFGVPTRRHIQYQVGTWLPYVIKRHLFWQRNAKLAPLYHLDDDVNGGNW</sequence>
<dbReference type="GO" id="GO:0015798">
    <property type="term" value="P:myo-inositol transport"/>
    <property type="evidence" value="ECO:0007669"/>
    <property type="project" value="UniProtKB-ARBA"/>
</dbReference>
<dbReference type="PANTHER" id="PTHR48020">
    <property type="entry name" value="PROTON MYO-INOSITOL COTRANSPORTER"/>
    <property type="match status" value="1"/>
</dbReference>
<dbReference type="NCBIfam" id="TIGR00879">
    <property type="entry name" value="SP"/>
    <property type="match status" value="1"/>
</dbReference>
<evidence type="ECO:0000256" key="5">
    <source>
        <dbReference type="ARBA" id="ARBA00022989"/>
    </source>
</evidence>
<gene>
    <name evidence="10" type="ORF">PISL3812_01549</name>
</gene>
<keyword evidence="3 7" id="KW-0813">Transport</keyword>
<keyword evidence="6 8" id="KW-0472">Membrane</keyword>
<evidence type="ECO:0000256" key="8">
    <source>
        <dbReference type="SAM" id="Phobius"/>
    </source>
</evidence>
<keyword evidence="11" id="KW-1185">Reference proteome</keyword>
<keyword evidence="4 8" id="KW-0812">Transmembrane</keyword>
<proteinExistence type="inferred from homology"/>
<dbReference type="InterPro" id="IPR005829">
    <property type="entry name" value="Sugar_transporter_CS"/>
</dbReference>
<dbReference type="OMA" id="AFTQNWW"/>
<evidence type="ECO:0000256" key="2">
    <source>
        <dbReference type="ARBA" id="ARBA00010992"/>
    </source>
</evidence>
<dbReference type="PROSITE" id="PS00217">
    <property type="entry name" value="SUGAR_TRANSPORT_2"/>
    <property type="match status" value="1"/>
</dbReference>
<evidence type="ECO:0000313" key="11">
    <source>
        <dbReference type="Proteomes" id="UP000054383"/>
    </source>
</evidence>
<comment type="subcellular location">
    <subcellularLocation>
        <location evidence="1">Membrane</location>
        <topology evidence="1">Multi-pass membrane protein</topology>
    </subcellularLocation>
</comment>
<keyword evidence="5 8" id="KW-1133">Transmembrane helix</keyword>
<evidence type="ECO:0000256" key="6">
    <source>
        <dbReference type="ARBA" id="ARBA00023136"/>
    </source>
</evidence>
<evidence type="ECO:0000313" key="10">
    <source>
        <dbReference type="EMBL" id="CRG84237.1"/>
    </source>
</evidence>
<dbReference type="SUPFAM" id="SSF103473">
    <property type="entry name" value="MFS general substrate transporter"/>
    <property type="match status" value="1"/>
</dbReference>
<evidence type="ECO:0000256" key="3">
    <source>
        <dbReference type="ARBA" id="ARBA00022448"/>
    </source>
</evidence>
<dbReference type="EMBL" id="CVMT01000001">
    <property type="protein sequence ID" value="CRG84237.1"/>
    <property type="molecule type" value="Genomic_DNA"/>
</dbReference>
<feature type="transmembrane region" description="Helical" evidence="8">
    <location>
        <begin position="278"/>
        <end position="301"/>
    </location>
</feature>
<protein>
    <submittedName>
        <fullName evidence="10">Low-affinity glucose transporter</fullName>
    </submittedName>
</protein>
<evidence type="ECO:0000256" key="7">
    <source>
        <dbReference type="RuleBase" id="RU003346"/>
    </source>
</evidence>
<feature type="transmembrane region" description="Helical" evidence="8">
    <location>
        <begin position="375"/>
        <end position="394"/>
    </location>
</feature>
<name>A0A0U1LPV7_TALIS</name>
<feature type="transmembrane region" description="Helical" evidence="8">
    <location>
        <begin position="192"/>
        <end position="209"/>
    </location>
</feature>
<dbReference type="PRINTS" id="PR00171">
    <property type="entry name" value="SUGRTRNSPORT"/>
</dbReference>
<dbReference type="Gene3D" id="1.20.1250.20">
    <property type="entry name" value="MFS general substrate transporter like domains"/>
    <property type="match status" value="1"/>
</dbReference>
<dbReference type="FunFam" id="1.20.1250.20:FF:000474">
    <property type="entry name" value="Sugar transporter, putative"/>
    <property type="match status" value="1"/>
</dbReference>
<dbReference type="OrthoDB" id="5290825at2759"/>
<dbReference type="AlphaFoldDB" id="A0A0U1LPV7"/>
<reference evidence="10 11" key="1">
    <citation type="submission" date="2015-04" db="EMBL/GenBank/DDBJ databases">
        <authorList>
            <person name="Syromyatnikov M.Y."/>
            <person name="Popov V.N."/>
        </authorList>
    </citation>
    <scope>NUCLEOTIDE SEQUENCE [LARGE SCALE GENOMIC DNA]</scope>
    <source>
        <strain evidence="10">WF-38-12</strain>
    </source>
</reference>